<dbReference type="SUPFAM" id="SSF56059">
    <property type="entry name" value="Glutathione synthetase ATP-binding domain-like"/>
    <property type="match status" value="1"/>
</dbReference>
<sequence>MRRPKTFFMADAKYDDVIRALRERGWRSSDNSKDDASLVWQNLATTDFEALRPHQLVNHMRGIQVLSHKATLARLAFDAPAYPRCYDLRSRAHAGALVGHYARVVAAAVVVAAAAAEGREDGREDGRDGEDAAAACVDLLNETATTTTLPSATLLARLFGVSGGLETWTVDAARRRCRWTPELVARGRRALEGAAWAHGVVEGSFRNIWIVKPAGGSCGDGIACVSSLSELVEIARAARWRVVAQRYVERPFLVRKKKFDIRQWVLITSASPLIVWGLDRCYARFAAKDWNLENLEDRFAHLCNYSVQREFSGPSPVVVEDAFPPFQGNMWHSADLAAYVGADDWEAVVEPQIRSLSVSVAKLAATTGLAKVANGFEWLGLDIILAEDLSAWLLEVNVSPDVSRSTPVTADLVPAATEDALRLLLDERHAEDGRRTSRNPPIAPDRRRQRPGGGRSAARWVLWFDDDEATIQSSGDQAQDRTPNFRRRYKYVADPPDALDTWWADLMASTRREADAQDDDDDDDDDDDTEL</sequence>
<protein>
    <submittedName>
        <fullName evidence="7">Uncharacterized protein</fullName>
    </submittedName>
</protein>
<keyword evidence="4" id="KW-0547">Nucleotide-binding</keyword>
<evidence type="ECO:0000256" key="2">
    <source>
        <dbReference type="ARBA" id="ARBA00022490"/>
    </source>
</evidence>
<feature type="region of interest" description="Disordered" evidence="6">
    <location>
        <begin position="429"/>
        <end position="454"/>
    </location>
</feature>
<evidence type="ECO:0000313" key="7">
    <source>
        <dbReference type="EMBL" id="KAJ8608869.1"/>
    </source>
</evidence>
<organism evidence="7 8">
    <name type="scientific">Chrysophaeum taylorii</name>
    <dbReference type="NCBI Taxonomy" id="2483200"/>
    <lineage>
        <taxon>Eukaryota</taxon>
        <taxon>Sar</taxon>
        <taxon>Stramenopiles</taxon>
        <taxon>Ochrophyta</taxon>
        <taxon>Pelagophyceae</taxon>
        <taxon>Pelagomonadales</taxon>
        <taxon>Pelagomonadaceae</taxon>
        <taxon>Chrysophaeum</taxon>
    </lineage>
</organism>
<dbReference type="GO" id="GO:0070736">
    <property type="term" value="F:protein-glycine ligase activity, initiating"/>
    <property type="evidence" value="ECO:0007669"/>
    <property type="project" value="TreeGrafter"/>
</dbReference>
<gene>
    <name evidence="7" type="ORF">CTAYLR_005253</name>
</gene>
<dbReference type="EMBL" id="JAQMWT010000157">
    <property type="protein sequence ID" value="KAJ8608869.1"/>
    <property type="molecule type" value="Genomic_DNA"/>
</dbReference>
<evidence type="ECO:0000256" key="5">
    <source>
        <dbReference type="ARBA" id="ARBA00022840"/>
    </source>
</evidence>
<dbReference type="Proteomes" id="UP001230188">
    <property type="component" value="Unassembled WGS sequence"/>
</dbReference>
<name>A0AAD7XPI0_9STRA</name>
<keyword evidence="8" id="KW-1185">Reference proteome</keyword>
<reference evidence="7" key="1">
    <citation type="submission" date="2023-01" db="EMBL/GenBank/DDBJ databases">
        <title>Metagenome sequencing of chrysophaentin producing Chrysophaeum taylorii.</title>
        <authorList>
            <person name="Davison J."/>
            <person name="Bewley C."/>
        </authorList>
    </citation>
    <scope>NUCLEOTIDE SEQUENCE</scope>
    <source>
        <strain evidence="7">NIES-1699</strain>
    </source>
</reference>
<evidence type="ECO:0000313" key="8">
    <source>
        <dbReference type="Proteomes" id="UP001230188"/>
    </source>
</evidence>
<dbReference type="Pfam" id="PF03133">
    <property type="entry name" value="TTL"/>
    <property type="match status" value="1"/>
</dbReference>
<evidence type="ECO:0000256" key="6">
    <source>
        <dbReference type="SAM" id="MobiDB-lite"/>
    </source>
</evidence>
<feature type="region of interest" description="Disordered" evidence="6">
    <location>
        <begin position="511"/>
        <end position="531"/>
    </location>
</feature>
<dbReference type="GO" id="GO:0005524">
    <property type="term" value="F:ATP binding"/>
    <property type="evidence" value="ECO:0007669"/>
    <property type="project" value="UniProtKB-KW"/>
</dbReference>
<evidence type="ECO:0000256" key="4">
    <source>
        <dbReference type="ARBA" id="ARBA00022741"/>
    </source>
</evidence>
<comment type="caution">
    <text evidence="7">The sequence shown here is derived from an EMBL/GenBank/DDBJ whole genome shotgun (WGS) entry which is preliminary data.</text>
</comment>
<dbReference type="PANTHER" id="PTHR45870">
    <property type="entry name" value="TUBULIN MONOGLYCYLASE TTLL3"/>
    <property type="match status" value="1"/>
</dbReference>
<keyword evidence="2" id="KW-0963">Cytoplasm</keyword>
<evidence type="ECO:0000256" key="3">
    <source>
        <dbReference type="ARBA" id="ARBA00022598"/>
    </source>
</evidence>
<feature type="compositionally biased region" description="Acidic residues" evidence="6">
    <location>
        <begin position="516"/>
        <end position="531"/>
    </location>
</feature>
<dbReference type="InterPro" id="IPR051437">
    <property type="entry name" value="TTLL_monoglycylase"/>
</dbReference>
<dbReference type="AlphaFoldDB" id="A0AAD7XPI0"/>
<dbReference type="PROSITE" id="PS51221">
    <property type="entry name" value="TTL"/>
    <property type="match status" value="1"/>
</dbReference>
<evidence type="ECO:0000256" key="1">
    <source>
        <dbReference type="ARBA" id="ARBA00004496"/>
    </source>
</evidence>
<dbReference type="PANTHER" id="PTHR45870:SF2">
    <property type="entry name" value="TUBULIN MONOGLYCYLASE TTLL3"/>
    <property type="match status" value="1"/>
</dbReference>
<dbReference type="GO" id="GO:0015630">
    <property type="term" value="C:microtubule cytoskeleton"/>
    <property type="evidence" value="ECO:0007669"/>
    <property type="project" value="TreeGrafter"/>
</dbReference>
<comment type="subcellular location">
    <subcellularLocation>
        <location evidence="1">Cytoplasm</location>
    </subcellularLocation>
</comment>
<accession>A0AAD7XPI0</accession>
<dbReference type="InterPro" id="IPR004344">
    <property type="entry name" value="TTL/TTLL_fam"/>
</dbReference>
<dbReference type="GO" id="GO:0005737">
    <property type="term" value="C:cytoplasm"/>
    <property type="evidence" value="ECO:0007669"/>
    <property type="project" value="UniProtKB-SubCell"/>
</dbReference>
<keyword evidence="5" id="KW-0067">ATP-binding</keyword>
<keyword evidence="3" id="KW-0436">Ligase</keyword>
<dbReference type="Gene3D" id="3.30.470.20">
    <property type="entry name" value="ATP-grasp fold, B domain"/>
    <property type="match status" value="1"/>
</dbReference>
<proteinExistence type="predicted"/>